<evidence type="ECO:0000256" key="9">
    <source>
        <dbReference type="SAM" id="MobiDB-lite"/>
    </source>
</evidence>
<comment type="subcellular location">
    <subcellularLocation>
        <location evidence="1 8">Cell membrane</location>
        <topology evidence="1 8">Multi-pass membrane protein</topology>
    </subcellularLocation>
</comment>
<evidence type="ECO:0000256" key="4">
    <source>
        <dbReference type="ARBA" id="ARBA00022475"/>
    </source>
</evidence>
<keyword evidence="6 10" id="KW-1133">Transmembrane helix</keyword>
<dbReference type="PIRSF" id="PIRSF016661">
    <property type="entry name" value="BioY"/>
    <property type="match status" value="1"/>
</dbReference>
<evidence type="ECO:0000256" key="7">
    <source>
        <dbReference type="ARBA" id="ARBA00023136"/>
    </source>
</evidence>
<dbReference type="Gene3D" id="1.10.1760.20">
    <property type="match status" value="1"/>
</dbReference>
<keyword evidence="4 8" id="KW-1003">Cell membrane</keyword>
<organism evidence="11 12">
    <name type="scientific">Mycetocola tolaasinivorans</name>
    <dbReference type="NCBI Taxonomy" id="76635"/>
    <lineage>
        <taxon>Bacteria</taxon>
        <taxon>Bacillati</taxon>
        <taxon>Actinomycetota</taxon>
        <taxon>Actinomycetes</taxon>
        <taxon>Micrococcales</taxon>
        <taxon>Microbacteriaceae</taxon>
        <taxon>Mycetocola</taxon>
    </lineage>
</organism>
<feature type="transmembrane region" description="Helical" evidence="10">
    <location>
        <begin position="96"/>
        <end position="115"/>
    </location>
</feature>
<comment type="caution">
    <text evidence="11">The sequence shown here is derived from an EMBL/GenBank/DDBJ whole genome shotgun (WGS) entry which is preliminary data.</text>
</comment>
<evidence type="ECO:0000256" key="8">
    <source>
        <dbReference type="PIRNR" id="PIRNR016661"/>
    </source>
</evidence>
<evidence type="ECO:0000256" key="6">
    <source>
        <dbReference type="ARBA" id="ARBA00022989"/>
    </source>
</evidence>
<gene>
    <name evidence="11" type="ORF">D9V32_08165</name>
</gene>
<evidence type="ECO:0000256" key="5">
    <source>
        <dbReference type="ARBA" id="ARBA00022692"/>
    </source>
</evidence>
<evidence type="ECO:0000313" key="11">
    <source>
        <dbReference type="EMBL" id="RLP76118.1"/>
    </source>
</evidence>
<protein>
    <recommendedName>
        <fullName evidence="8">Biotin transporter</fullName>
    </recommendedName>
</protein>
<dbReference type="PANTHER" id="PTHR34295:SF4">
    <property type="entry name" value="BIOTIN TRANSPORTER BIOY-RELATED"/>
    <property type="match status" value="1"/>
</dbReference>
<dbReference type="GO" id="GO:0015225">
    <property type="term" value="F:biotin transmembrane transporter activity"/>
    <property type="evidence" value="ECO:0007669"/>
    <property type="project" value="UniProtKB-UniRule"/>
</dbReference>
<dbReference type="GO" id="GO:0005886">
    <property type="term" value="C:plasma membrane"/>
    <property type="evidence" value="ECO:0007669"/>
    <property type="project" value="UniProtKB-SubCell"/>
</dbReference>
<feature type="transmembrane region" description="Helical" evidence="10">
    <location>
        <begin position="127"/>
        <end position="148"/>
    </location>
</feature>
<comment type="similarity">
    <text evidence="2 8">Belongs to the BioY family.</text>
</comment>
<keyword evidence="12" id="KW-1185">Reference proteome</keyword>
<feature type="transmembrane region" description="Helical" evidence="10">
    <location>
        <begin position="168"/>
        <end position="185"/>
    </location>
</feature>
<dbReference type="PANTHER" id="PTHR34295">
    <property type="entry name" value="BIOTIN TRANSPORTER BIOY"/>
    <property type="match status" value="1"/>
</dbReference>
<keyword evidence="5 10" id="KW-0812">Transmembrane</keyword>
<evidence type="ECO:0000256" key="1">
    <source>
        <dbReference type="ARBA" id="ARBA00004651"/>
    </source>
</evidence>
<proteinExistence type="inferred from homology"/>
<dbReference type="Pfam" id="PF02632">
    <property type="entry name" value="BioY"/>
    <property type="match status" value="1"/>
</dbReference>
<evidence type="ECO:0000256" key="10">
    <source>
        <dbReference type="SAM" id="Phobius"/>
    </source>
</evidence>
<dbReference type="Proteomes" id="UP000272503">
    <property type="component" value="Unassembled WGS sequence"/>
</dbReference>
<keyword evidence="7 8" id="KW-0472">Membrane</keyword>
<dbReference type="OrthoDB" id="9803495at2"/>
<evidence type="ECO:0000256" key="3">
    <source>
        <dbReference type="ARBA" id="ARBA00022448"/>
    </source>
</evidence>
<keyword evidence="3 8" id="KW-0813">Transport</keyword>
<sequence>MTFGRNTMTARPSFGGADLARIAVFAALIAVLGTLPAIGGGVPITAQTLGVMLAGTVLGPWRGAAAILVLELLVLAGLPLLAGGRGGAGVFVSPSVGYLIGWIAGVIVIGLIVRADRRRPTILRTSVGVVLGGIVTIYAFGIPFQAGITGLTLGQTALSSLVFLPGDLIKAAITVALTLALWRAYPRAFGQSSRRPSATVGSVNTSAADAPATTEPRG</sequence>
<evidence type="ECO:0000313" key="12">
    <source>
        <dbReference type="Proteomes" id="UP000272503"/>
    </source>
</evidence>
<feature type="region of interest" description="Disordered" evidence="9">
    <location>
        <begin position="192"/>
        <end position="218"/>
    </location>
</feature>
<accession>A0A3L7A8D4</accession>
<feature type="transmembrane region" description="Helical" evidence="10">
    <location>
        <begin position="20"/>
        <end position="42"/>
    </location>
</feature>
<dbReference type="EMBL" id="RCUX01000005">
    <property type="protein sequence ID" value="RLP76118.1"/>
    <property type="molecule type" value="Genomic_DNA"/>
</dbReference>
<evidence type="ECO:0000256" key="2">
    <source>
        <dbReference type="ARBA" id="ARBA00010692"/>
    </source>
</evidence>
<name>A0A3L7A8D4_9MICO</name>
<feature type="compositionally biased region" description="Polar residues" evidence="9">
    <location>
        <begin position="192"/>
        <end position="207"/>
    </location>
</feature>
<dbReference type="InterPro" id="IPR003784">
    <property type="entry name" value="BioY"/>
</dbReference>
<reference evidence="11 12" key="1">
    <citation type="submission" date="2018-10" db="EMBL/GenBank/DDBJ databases">
        <authorList>
            <person name="Li J."/>
        </authorList>
    </citation>
    <scope>NUCLEOTIDE SEQUENCE [LARGE SCALE GENOMIC DNA]</scope>
    <source>
        <strain evidence="11 12">IF 016277</strain>
    </source>
</reference>
<dbReference type="AlphaFoldDB" id="A0A3L7A8D4"/>